<dbReference type="CDD" id="cd02440">
    <property type="entry name" value="AdoMet_MTases"/>
    <property type="match status" value="1"/>
</dbReference>
<dbReference type="GO" id="GO:0005829">
    <property type="term" value="C:cytosol"/>
    <property type="evidence" value="ECO:0007669"/>
    <property type="project" value="TreeGrafter"/>
</dbReference>
<dbReference type="Pfam" id="PF01564">
    <property type="entry name" value="Spermine_synth"/>
    <property type="match status" value="1"/>
</dbReference>
<dbReference type="InterPro" id="IPR001045">
    <property type="entry name" value="Spermi_synthase"/>
</dbReference>
<dbReference type="InterPro" id="IPR029063">
    <property type="entry name" value="SAM-dependent_MTases_sf"/>
</dbReference>
<evidence type="ECO:0000313" key="3">
    <source>
        <dbReference type="WBParaSite" id="Hba_21645"/>
    </source>
</evidence>
<protein>
    <submittedName>
        <fullName evidence="3">Methyltranfer_dom domain-containing protein</fullName>
    </submittedName>
</protein>
<dbReference type="Proteomes" id="UP000095283">
    <property type="component" value="Unplaced"/>
</dbReference>
<keyword evidence="1" id="KW-0472">Membrane</keyword>
<keyword evidence="2" id="KW-1185">Reference proteome</keyword>
<keyword evidence="1" id="KW-0812">Transmembrane</keyword>
<proteinExistence type="predicted"/>
<dbReference type="GO" id="GO:0004766">
    <property type="term" value="F:spermidine synthase activity"/>
    <property type="evidence" value="ECO:0007669"/>
    <property type="project" value="TreeGrafter"/>
</dbReference>
<dbReference type="WBParaSite" id="Hba_21645">
    <property type="protein sequence ID" value="Hba_21645"/>
    <property type="gene ID" value="Hba_21645"/>
</dbReference>
<feature type="transmembrane region" description="Helical" evidence="1">
    <location>
        <begin position="83"/>
        <end position="106"/>
    </location>
</feature>
<dbReference type="GO" id="GO:0008295">
    <property type="term" value="P:spermidine biosynthetic process"/>
    <property type="evidence" value="ECO:0007669"/>
    <property type="project" value="TreeGrafter"/>
</dbReference>
<dbReference type="AlphaFoldDB" id="A0A1I7XUZ7"/>
<evidence type="ECO:0000313" key="2">
    <source>
        <dbReference type="Proteomes" id="UP000095283"/>
    </source>
</evidence>
<organism evidence="2 3">
    <name type="scientific">Heterorhabditis bacteriophora</name>
    <name type="common">Entomopathogenic nematode worm</name>
    <dbReference type="NCBI Taxonomy" id="37862"/>
    <lineage>
        <taxon>Eukaryota</taxon>
        <taxon>Metazoa</taxon>
        <taxon>Ecdysozoa</taxon>
        <taxon>Nematoda</taxon>
        <taxon>Chromadorea</taxon>
        <taxon>Rhabditida</taxon>
        <taxon>Rhabditina</taxon>
        <taxon>Rhabditomorpha</taxon>
        <taxon>Strongyloidea</taxon>
        <taxon>Heterorhabditidae</taxon>
        <taxon>Heterorhabditis</taxon>
    </lineage>
</organism>
<name>A0A1I7XUZ7_HETBA</name>
<dbReference type="PANTHER" id="PTHR11558">
    <property type="entry name" value="SPERMIDINE/SPERMINE SYNTHASE"/>
    <property type="match status" value="1"/>
</dbReference>
<dbReference type="PANTHER" id="PTHR11558:SF11">
    <property type="entry name" value="SPERMIDINE SYNTHASE"/>
    <property type="match status" value="1"/>
</dbReference>
<evidence type="ECO:0000256" key="1">
    <source>
        <dbReference type="SAM" id="Phobius"/>
    </source>
</evidence>
<reference evidence="3" key="1">
    <citation type="submission" date="2016-11" db="UniProtKB">
        <authorList>
            <consortium name="WormBaseParasite"/>
        </authorList>
    </citation>
    <scope>IDENTIFICATION</scope>
</reference>
<dbReference type="SUPFAM" id="SSF53335">
    <property type="entry name" value="S-adenosyl-L-methionine-dependent methyltransferases"/>
    <property type="match status" value="1"/>
</dbReference>
<keyword evidence="1" id="KW-1133">Transmembrane helix</keyword>
<dbReference type="Gene3D" id="3.40.50.150">
    <property type="entry name" value="Vaccinia Virus protein VP39"/>
    <property type="match status" value="1"/>
</dbReference>
<accession>A0A1I7XUZ7</accession>
<sequence length="426" mass="48326">MNTFYNSPTCHPLSKCGNMYDMIDLSAKLNAQYIGLYEYSCYDAVMSQGLLPTSSYHPHEKFMARNSAYSYVRLLYRFGPTQLLKFFLLLIIGICFLFYLIFFIILSDNIIIDDQYLTAVDDAVLRSRMDFREMTIDRKCSPITTRCYTVVDKKIQNRRGAEHVERHLMVDGFADQSDTVIYLIPPKDEKFDTSDTRIWTIDHLTLNSQYVAGLLIAPFVVSSLSLNGLDSHKSVLEIGLGGGSFDMALSKLKPEINITAVEFDPVVVTLAKKWFGVINTNTRHTIITDGIDYINKASTRGEKYDVVVLDACDTSPLSPCPAESFRNQEIIQVMKSILTDKGCVIVNILSHDEDDGRKTEKVIEIFTDVFPSCLQMKMTDEVNIILICVPYSIGDPKEHMKFYDARLKSAVKTLNWNYILGQITVS</sequence>